<reference evidence="4" key="2">
    <citation type="submission" date="2025-09" db="UniProtKB">
        <authorList>
            <consortium name="Ensembl"/>
        </authorList>
    </citation>
    <scope>IDENTIFICATION</scope>
</reference>
<feature type="compositionally biased region" description="Acidic residues" evidence="2">
    <location>
        <begin position="289"/>
        <end position="302"/>
    </location>
</feature>
<dbReference type="PANTHER" id="PTHR45935">
    <property type="entry name" value="PROTEIN ZBED8-RELATED"/>
    <property type="match status" value="1"/>
</dbReference>
<evidence type="ECO:0000256" key="2">
    <source>
        <dbReference type="SAM" id="MobiDB-lite"/>
    </source>
</evidence>
<evidence type="ECO:0000259" key="3">
    <source>
        <dbReference type="PROSITE" id="PS50804"/>
    </source>
</evidence>
<keyword evidence="1" id="KW-0539">Nucleus</keyword>
<dbReference type="Proteomes" id="UP000694406">
    <property type="component" value="Unplaced"/>
</dbReference>
<dbReference type="InterPro" id="IPR003309">
    <property type="entry name" value="SCAN_dom"/>
</dbReference>
<feature type="region of interest" description="Disordered" evidence="2">
    <location>
        <begin position="268"/>
        <end position="315"/>
    </location>
</feature>
<dbReference type="SUPFAM" id="SSF47353">
    <property type="entry name" value="Retrovirus capsid dimerization domain-like"/>
    <property type="match status" value="1"/>
</dbReference>
<feature type="compositionally biased region" description="Basic and acidic residues" evidence="2">
    <location>
        <begin position="24"/>
        <end position="38"/>
    </location>
</feature>
<feature type="region of interest" description="Disordered" evidence="2">
    <location>
        <begin position="1"/>
        <end position="60"/>
    </location>
</feature>
<protein>
    <recommendedName>
        <fullName evidence="3">SCAN box domain-containing protein</fullName>
    </recommendedName>
</protein>
<dbReference type="PROSITE" id="PS50804">
    <property type="entry name" value="SCAN_BOX"/>
    <property type="match status" value="1"/>
</dbReference>
<feature type="compositionally biased region" description="Basic and acidic residues" evidence="2">
    <location>
        <begin position="303"/>
        <end position="315"/>
    </location>
</feature>
<dbReference type="PANTHER" id="PTHR45935:SF15">
    <property type="entry name" value="SCAN BOX DOMAIN-CONTAINING PROTEIN"/>
    <property type="match status" value="1"/>
</dbReference>
<accession>A0A8C5SCW1</accession>
<dbReference type="InterPro" id="IPR038269">
    <property type="entry name" value="SCAN_sf"/>
</dbReference>
<dbReference type="Gene3D" id="1.10.4020.10">
    <property type="entry name" value="DNA breaking-rejoining enzymes"/>
    <property type="match status" value="1"/>
</dbReference>
<feature type="domain" description="SCAN box" evidence="3">
    <location>
        <begin position="185"/>
        <end position="267"/>
    </location>
</feature>
<dbReference type="FunFam" id="1.10.4020.10:FF:000001">
    <property type="entry name" value="zinc finger protein 263 isoform X1"/>
    <property type="match status" value="1"/>
</dbReference>
<dbReference type="SMART" id="SM00431">
    <property type="entry name" value="SCAN"/>
    <property type="match status" value="1"/>
</dbReference>
<dbReference type="GeneTree" id="ENSGT00940000154715"/>
<dbReference type="AlphaFoldDB" id="A0A8C5SCW1"/>
<evidence type="ECO:0000313" key="4">
    <source>
        <dbReference type="Ensembl" id="ENSLLTP00000014753.1"/>
    </source>
</evidence>
<organism evidence="4 5">
    <name type="scientific">Laticauda laticaudata</name>
    <name type="common">Blue-ringed sea krait</name>
    <name type="synonym">Blue-lipped sea krait</name>
    <dbReference type="NCBI Taxonomy" id="8630"/>
    <lineage>
        <taxon>Eukaryota</taxon>
        <taxon>Metazoa</taxon>
        <taxon>Chordata</taxon>
        <taxon>Craniata</taxon>
        <taxon>Vertebrata</taxon>
        <taxon>Euteleostomi</taxon>
        <taxon>Lepidosauria</taxon>
        <taxon>Squamata</taxon>
        <taxon>Bifurcata</taxon>
        <taxon>Unidentata</taxon>
        <taxon>Episquamata</taxon>
        <taxon>Toxicofera</taxon>
        <taxon>Serpentes</taxon>
        <taxon>Colubroidea</taxon>
        <taxon>Elapidae</taxon>
        <taxon>Laticaudinae</taxon>
        <taxon>Laticauda</taxon>
    </lineage>
</organism>
<dbReference type="CDD" id="cd07936">
    <property type="entry name" value="SCAN"/>
    <property type="match status" value="1"/>
</dbReference>
<proteinExistence type="predicted"/>
<reference evidence="4" key="1">
    <citation type="submission" date="2025-08" db="UniProtKB">
        <authorList>
            <consortium name="Ensembl"/>
        </authorList>
    </citation>
    <scope>IDENTIFICATION</scope>
</reference>
<dbReference type="Pfam" id="PF02023">
    <property type="entry name" value="SCAN"/>
    <property type="match status" value="1"/>
</dbReference>
<name>A0A8C5SCW1_LATLA</name>
<evidence type="ECO:0000256" key="1">
    <source>
        <dbReference type="ARBA" id="ARBA00023242"/>
    </source>
</evidence>
<dbReference type="Ensembl" id="ENSLLTT00000015337.1">
    <property type="protein sequence ID" value="ENSLLTP00000014753.1"/>
    <property type="gene ID" value="ENSLLTG00000011331.1"/>
</dbReference>
<keyword evidence="5" id="KW-1185">Reference proteome</keyword>
<evidence type="ECO:0000313" key="5">
    <source>
        <dbReference type="Proteomes" id="UP000694406"/>
    </source>
</evidence>
<dbReference type="InterPro" id="IPR050916">
    <property type="entry name" value="SCAN-C2H2_zinc_finger"/>
</dbReference>
<sequence>MRPIQSWDKMAAKEGTQSSFGLRFHAELEQGMHQRIKMEEEEPPGSTSGEGSEDVPHLLQPGSFREFLQRPSGDQEAGDGLLQRWEAQWQEFLQKLEYPHSEWEAPQLLEEPTPWDNTKAFLASFEQVAQACQWPREDWMGRLLPALSGEAEQIFSNLDTRDRVDYDKVKAAILRGDAISRERQRQNFRRFCYQEAEGPRGVYSQLQKLCHRWLKVERHSKEQILELLILEQFLAILPPEMQSWVREHGPETCSQAVSLAEDFLQRQPAEASWEEEELGPIEEISLDFSEGEDSPSNEADGDAQERDVDSLGKNK</sequence>